<dbReference type="Proteomes" id="UP000587211">
    <property type="component" value="Unassembled WGS sequence"/>
</dbReference>
<name>A0A8I0KJ72_9ACTN</name>
<dbReference type="RefSeq" id="WP_179424649.1">
    <property type="nucleotide sequence ID" value="NZ_BAAAMP010000001.1"/>
</dbReference>
<gene>
    <name evidence="2" type="ORF">BJ975_001554</name>
    <name evidence="1" type="ORF">IDH50_11135</name>
</gene>
<evidence type="ECO:0000313" key="1">
    <source>
        <dbReference type="EMBL" id="MBD1270787.1"/>
    </source>
</evidence>
<dbReference type="EMBL" id="JACBZN010000001">
    <property type="protein sequence ID" value="NYI38179.1"/>
    <property type="molecule type" value="Genomic_DNA"/>
</dbReference>
<evidence type="ECO:0000313" key="2">
    <source>
        <dbReference type="EMBL" id="NYI38179.1"/>
    </source>
</evidence>
<reference evidence="1" key="2">
    <citation type="submission" date="2020-09" db="EMBL/GenBank/DDBJ databases">
        <title>Novel species in genus Aeromicrobium.</title>
        <authorList>
            <person name="Zhang G."/>
        </authorList>
    </citation>
    <scope>NUCLEOTIDE SEQUENCE</scope>
    <source>
        <strain evidence="1">SSW1-57</strain>
    </source>
</reference>
<keyword evidence="3" id="KW-1185">Reference proteome</keyword>
<protein>
    <submittedName>
        <fullName evidence="1">Uncharacterized protein</fullName>
    </submittedName>
</protein>
<evidence type="ECO:0000313" key="3">
    <source>
        <dbReference type="Proteomes" id="UP000587211"/>
    </source>
</evidence>
<accession>A0A8I0KJ72</accession>
<dbReference type="AlphaFoldDB" id="A0A8I0KJ72"/>
<proteinExistence type="predicted"/>
<sequence length="217" mass="24872">MSSGAGHGARPRISGVPGELVELFIQFLDRETELEPHWWHTYGSFTLLNFTAGFFPEHMARGDAMGALREVLEVAINDGGVAEDFLIRALKRDLDDFVRGKEDPSAYNRTTDRTRETMRDVIENPVARANWRKAMAQVNPTYASKTDEELIADARNTIENSVTTRHLDADAVAQRWSEADEWWELSAQLLPDSLFEHWGRLRTKRAIDEDRQRRTQD</sequence>
<dbReference type="Proteomes" id="UP000659061">
    <property type="component" value="Unassembled WGS sequence"/>
</dbReference>
<evidence type="ECO:0000313" key="4">
    <source>
        <dbReference type="Proteomes" id="UP000659061"/>
    </source>
</evidence>
<comment type="caution">
    <text evidence="1">The sequence shown here is derived from an EMBL/GenBank/DDBJ whole genome shotgun (WGS) entry which is preliminary data.</text>
</comment>
<organism evidence="1 4">
    <name type="scientific">Aeromicrobium tamlense</name>
    <dbReference type="NCBI Taxonomy" id="375541"/>
    <lineage>
        <taxon>Bacteria</taxon>
        <taxon>Bacillati</taxon>
        <taxon>Actinomycetota</taxon>
        <taxon>Actinomycetes</taxon>
        <taxon>Propionibacteriales</taxon>
        <taxon>Nocardioidaceae</taxon>
        <taxon>Aeromicrobium</taxon>
    </lineage>
</organism>
<dbReference type="EMBL" id="JACWMT010000002">
    <property type="protein sequence ID" value="MBD1270787.1"/>
    <property type="molecule type" value="Genomic_DNA"/>
</dbReference>
<reference evidence="2 3" key="1">
    <citation type="submission" date="2020-07" db="EMBL/GenBank/DDBJ databases">
        <title>Sequencing the genomes of 1000 actinobacteria strains.</title>
        <authorList>
            <person name="Klenk H.-P."/>
        </authorList>
    </citation>
    <scope>NUCLEOTIDE SEQUENCE [LARGE SCALE GENOMIC DNA]</scope>
    <source>
        <strain evidence="2 3">DSM 19087</strain>
    </source>
</reference>